<dbReference type="VEuPathDB" id="ToxoDB:NCLIV_049700"/>
<sequence length="251" mass="27435">MDYSYSYAPFAETPAGETAVTLGTYENENEERKAEEGSPSLAYPNHSRVPRVRRASRRRAVEQGEGSFRSYRTRKIARGAKVDPLIVAAGLVLVSLLAFHGVRQVVQRATAPPLHLKSADGKTPASSAVATEKKDREAAQNLQTQAGGVHSRAVGESTPSKNIIQHFFATMPWGKFVVEHFPVVLALYSPVLAITFAIASFYLREVPGAMDKVLGLFRKQDVTKVVANAKVLLGSTVTTLESLEELQRKNK</sequence>
<evidence type="ECO:0000313" key="4">
    <source>
        <dbReference type="EMBL" id="CEL69254.1"/>
    </source>
</evidence>
<keyword evidence="5" id="KW-1185">Reference proteome</keyword>
<reference evidence="4" key="4">
    <citation type="journal article" date="2015" name="PLoS ONE">
        <title>Comprehensive Evaluation of Toxoplasma gondii VEG and Neospora caninum LIV Genomes with Tachyzoite Stage Transcriptome and Proteome Defines Novel Transcript Features.</title>
        <authorList>
            <person name="Ramaprasad A."/>
            <person name="Mourier T."/>
            <person name="Naeem R."/>
            <person name="Malas T.B."/>
            <person name="Moussa E."/>
            <person name="Panigrahi A."/>
            <person name="Vermont S.J."/>
            <person name="Otto T.D."/>
            <person name="Wastling J."/>
            <person name="Pain A."/>
        </authorList>
    </citation>
    <scope>NUCLEOTIDE SEQUENCE</scope>
    <source>
        <strain evidence="4">Liverpool</strain>
    </source>
</reference>
<reference evidence="3" key="1">
    <citation type="submission" date="2011-02" db="EMBL/GenBank/DDBJ databases">
        <authorList>
            <person name="Aslett M."/>
        </authorList>
    </citation>
    <scope>NUCLEOTIDE SEQUENCE</scope>
    <source>
        <strain evidence="3">Liverpool</strain>
    </source>
</reference>
<evidence type="ECO:0000313" key="3">
    <source>
        <dbReference type="EMBL" id="CBZ54541.1"/>
    </source>
</evidence>
<keyword evidence="2" id="KW-1133">Transmembrane helix</keyword>
<keyword evidence="2" id="KW-0812">Transmembrane</keyword>
<dbReference type="OMA" id="FVTEMPW"/>
<feature type="region of interest" description="Disordered" evidence="1">
    <location>
        <begin position="27"/>
        <end position="66"/>
    </location>
</feature>
<evidence type="ECO:0000256" key="2">
    <source>
        <dbReference type="SAM" id="Phobius"/>
    </source>
</evidence>
<organism evidence="3 5">
    <name type="scientific">Neospora caninum (strain Liverpool)</name>
    <dbReference type="NCBI Taxonomy" id="572307"/>
    <lineage>
        <taxon>Eukaryota</taxon>
        <taxon>Sar</taxon>
        <taxon>Alveolata</taxon>
        <taxon>Apicomplexa</taxon>
        <taxon>Conoidasida</taxon>
        <taxon>Coccidia</taxon>
        <taxon>Eucoccidiorida</taxon>
        <taxon>Eimeriorina</taxon>
        <taxon>Sarcocystidae</taxon>
        <taxon>Neospora</taxon>
    </lineage>
</organism>
<dbReference type="EMBL" id="LN714485">
    <property type="protein sequence ID" value="CEL69254.1"/>
    <property type="molecule type" value="Genomic_DNA"/>
</dbReference>
<dbReference type="OrthoDB" id="331416at2759"/>
<protein>
    <recommendedName>
        <fullName evidence="6">Transmembrane protein</fullName>
    </recommendedName>
</protein>
<reference evidence="5" key="3">
    <citation type="journal article" date="2012" name="PLoS Pathog.">
        <title>Comparative genomics of the apicomplexan parasites Toxoplasma gondii and Neospora caninum: Coccidia differing in host range and transmission strategy.</title>
        <authorList>
            <person name="Reid A.J."/>
            <person name="Vermont S.J."/>
            <person name="Cotton J.A."/>
            <person name="Harris D."/>
            <person name="Hill-Cawthorne G.A."/>
            <person name="Konen-Waisman S."/>
            <person name="Latham S.M."/>
            <person name="Mourier T."/>
            <person name="Norton R."/>
            <person name="Quail M.A."/>
            <person name="Sanders M."/>
            <person name="Shanmugam D."/>
            <person name="Sohal A."/>
            <person name="Wasmuth J.D."/>
            <person name="Brunk B."/>
            <person name="Grigg M.E."/>
            <person name="Howard J.C."/>
            <person name="Parkinson J."/>
            <person name="Roos D.S."/>
            <person name="Trees A.J."/>
            <person name="Berriman M."/>
            <person name="Pain A."/>
            <person name="Wastling J.M."/>
        </authorList>
    </citation>
    <scope>NUCLEOTIDE SEQUENCE [LARGE SCALE GENOMIC DNA]</scope>
    <source>
        <strain evidence="5">Liverpool</strain>
    </source>
</reference>
<proteinExistence type="predicted"/>
<name>F0VKE0_NEOCL</name>
<dbReference type="AlphaFoldDB" id="F0VKE0"/>
<dbReference type="Proteomes" id="UP000007494">
    <property type="component" value="Chromosome X"/>
</dbReference>
<evidence type="ECO:0000256" key="1">
    <source>
        <dbReference type="SAM" id="MobiDB-lite"/>
    </source>
</evidence>
<accession>F0VKE0</accession>
<dbReference type="RefSeq" id="XP_003884571.1">
    <property type="nucleotide sequence ID" value="XM_003884522.1"/>
</dbReference>
<gene>
    <name evidence="4" type="ORF">BN1204_049700</name>
    <name evidence="3" type="ORF">NCLIV_049700</name>
</gene>
<evidence type="ECO:0000313" key="5">
    <source>
        <dbReference type="Proteomes" id="UP000007494"/>
    </source>
</evidence>
<reference evidence="3" key="2">
    <citation type="submission" date="2011-03" db="EMBL/GenBank/DDBJ databases">
        <title>Comparative genomics and transcriptomics of Neospora caninum and Toxoplasma gondii.</title>
        <authorList>
            <person name="Reid A.J."/>
            <person name="Sohal A."/>
            <person name="Harris D."/>
            <person name="Quail M."/>
            <person name="Sanders M."/>
            <person name="Berriman M."/>
            <person name="Wastling J.M."/>
            <person name="Pain A."/>
        </authorList>
    </citation>
    <scope>NUCLEOTIDE SEQUENCE</scope>
    <source>
        <strain evidence="3">Liverpool</strain>
    </source>
</reference>
<dbReference type="GeneID" id="13442472"/>
<feature type="transmembrane region" description="Helical" evidence="2">
    <location>
        <begin position="82"/>
        <end position="102"/>
    </location>
</feature>
<dbReference type="eggNOG" id="ENOG502R0F2">
    <property type="taxonomic scope" value="Eukaryota"/>
</dbReference>
<feature type="region of interest" description="Disordered" evidence="1">
    <location>
        <begin position="113"/>
        <end position="133"/>
    </location>
</feature>
<feature type="compositionally biased region" description="Basic residues" evidence="1">
    <location>
        <begin position="48"/>
        <end position="58"/>
    </location>
</feature>
<dbReference type="InParanoid" id="F0VKE0"/>
<evidence type="ECO:0008006" key="6">
    <source>
        <dbReference type="Google" id="ProtNLM"/>
    </source>
</evidence>
<feature type="transmembrane region" description="Helical" evidence="2">
    <location>
        <begin position="181"/>
        <end position="203"/>
    </location>
</feature>
<dbReference type="EMBL" id="FR823391">
    <property type="protein sequence ID" value="CBZ54541.1"/>
    <property type="molecule type" value="Genomic_DNA"/>
</dbReference>
<keyword evidence="2" id="KW-0472">Membrane</keyword>